<organism evidence="6">
    <name type="scientific">marine metagenome</name>
    <dbReference type="NCBI Taxonomy" id="408172"/>
    <lineage>
        <taxon>unclassified sequences</taxon>
        <taxon>metagenomes</taxon>
        <taxon>ecological metagenomes</taxon>
    </lineage>
</organism>
<dbReference type="InterPro" id="IPR014721">
    <property type="entry name" value="Ribsml_uS5_D2-typ_fold_subgr"/>
</dbReference>
<dbReference type="Gene3D" id="3.30.565.10">
    <property type="entry name" value="Histidine kinase-like ATPase, C-terminal domain"/>
    <property type="match status" value="1"/>
</dbReference>
<comment type="similarity">
    <text evidence="1">Belongs to the DNA mismatch repair MutL/HexB family.</text>
</comment>
<feature type="domain" description="MutL C-terminal dimerisation" evidence="4">
    <location>
        <begin position="351"/>
        <end position="492"/>
    </location>
</feature>
<dbReference type="InterPro" id="IPR036890">
    <property type="entry name" value="HATPase_C_sf"/>
</dbReference>
<keyword evidence="2" id="KW-0227">DNA damage</keyword>
<dbReference type="SUPFAM" id="SSF55874">
    <property type="entry name" value="ATPase domain of HSP90 chaperone/DNA topoisomerase II/histidine kinase"/>
    <property type="match status" value="1"/>
</dbReference>
<dbReference type="GO" id="GO:0005524">
    <property type="term" value="F:ATP binding"/>
    <property type="evidence" value="ECO:0007669"/>
    <property type="project" value="InterPro"/>
</dbReference>
<evidence type="ECO:0000313" key="6">
    <source>
        <dbReference type="EMBL" id="SUZ78198.1"/>
    </source>
</evidence>
<dbReference type="InterPro" id="IPR042121">
    <property type="entry name" value="MutL_C_regsub"/>
</dbReference>
<evidence type="ECO:0000259" key="4">
    <source>
        <dbReference type="SMART" id="SM00853"/>
    </source>
</evidence>
<dbReference type="InterPro" id="IPR013507">
    <property type="entry name" value="DNA_mismatch_S5_2-like"/>
</dbReference>
<evidence type="ECO:0000256" key="2">
    <source>
        <dbReference type="ARBA" id="ARBA00022763"/>
    </source>
</evidence>
<sequence length="536" mass="61665">MSKEDLKLAFTRHATSKIHELEDLNSISTLGFRGEALPSIASVSMFTAISAEIDSKGNEIRIHGSEEKSFKPSAALIGTTCKVQNLFYNTPARRKFLKKPETEQAVINSMMRRFMLSRPEVAFKMMSNNKIVYDVPKQELSERINAIYGSTFKNGILPVELTKDPYTVKGFTGNLSLIKKRQGEQYIFLNGRFIKNRLLNSSIYSAYQSLIQRGEFPFFVLFLEMPPELFDVNVHPAKLEVRFINEWQIYHVIKTSITSVLQDILKVIPDYNSYQHFPAHSSKETEPLHLEKAPSGSIAQFEQAPHKRIDSEFNGLIDKSDPQIQRAHLRMESTLDDIKMPNEELQPVSNHIWQIHKKYLITEIKSGIVIIDQHVAHERVLFEEAKKAIEGQGFPSQTVLFPQSLKLQPEEYESLLEITHYLNKIGFRFREFGENTIIIDEIPPDINWGNESQIIREIIDQYISVKKIDPSFIDQIAAIYACKSAVKAGDQLNPEERIHLVDRLFSTDHPYYCPHGRPIIINLSINELDQRFERNT</sequence>
<evidence type="ECO:0000259" key="5">
    <source>
        <dbReference type="SMART" id="SM01340"/>
    </source>
</evidence>
<dbReference type="InterPro" id="IPR038973">
    <property type="entry name" value="MutL/Mlh/Pms-like"/>
</dbReference>
<name>A0A381QGU1_9ZZZZ</name>
<accession>A0A381QGU1</accession>
<dbReference type="Gene3D" id="3.30.1540.20">
    <property type="entry name" value="MutL, C-terminal domain, dimerisation subdomain"/>
    <property type="match status" value="1"/>
</dbReference>
<dbReference type="InterPro" id="IPR020568">
    <property type="entry name" value="Ribosomal_Su5_D2-typ_SF"/>
</dbReference>
<dbReference type="PROSITE" id="PS00058">
    <property type="entry name" value="DNA_MISMATCH_REPAIR_1"/>
    <property type="match status" value="1"/>
</dbReference>
<dbReference type="InterPro" id="IPR037198">
    <property type="entry name" value="MutL_C_sf"/>
</dbReference>
<keyword evidence="3" id="KW-0234">DNA repair</keyword>
<evidence type="ECO:0008006" key="7">
    <source>
        <dbReference type="Google" id="ProtNLM"/>
    </source>
</evidence>
<evidence type="ECO:0000256" key="3">
    <source>
        <dbReference type="ARBA" id="ARBA00023204"/>
    </source>
</evidence>
<dbReference type="InterPro" id="IPR002099">
    <property type="entry name" value="MutL/Mlh/PMS"/>
</dbReference>
<protein>
    <recommendedName>
        <fullName evidence="7">DNA mismatch repair protein MutL</fullName>
    </recommendedName>
</protein>
<dbReference type="InterPro" id="IPR042120">
    <property type="entry name" value="MutL_C_dimsub"/>
</dbReference>
<dbReference type="GO" id="GO:0006298">
    <property type="term" value="P:mismatch repair"/>
    <property type="evidence" value="ECO:0007669"/>
    <property type="project" value="InterPro"/>
</dbReference>
<dbReference type="SUPFAM" id="SSF118116">
    <property type="entry name" value="DNA mismatch repair protein MutL"/>
    <property type="match status" value="1"/>
</dbReference>
<dbReference type="GO" id="GO:0016887">
    <property type="term" value="F:ATP hydrolysis activity"/>
    <property type="evidence" value="ECO:0007669"/>
    <property type="project" value="InterPro"/>
</dbReference>
<dbReference type="CDD" id="cd00782">
    <property type="entry name" value="MutL_Trans"/>
    <property type="match status" value="1"/>
</dbReference>
<dbReference type="Pfam" id="PF08676">
    <property type="entry name" value="MutL_C"/>
    <property type="match status" value="1"/>
</dbReference>
<dbReference type="GO" id="GO:0030983">
    <property type="term" value="F:mismatched DNA binding"/>
    <property type="evidence" value="ECO:0007669"/>
    <property type="project" value="InterPro"/>
</dbReference>
<dbReference type="SUPFAM" id="SSF54211">
    <property type="entry name" value="Ribosomal protein S5 domain 2-like"/>
    <property type="match status" value="1"/>
</dbReference>
<dbReference type="SMART" id="SM00853">
    <property type="entry name" value="MutL_C"/>
    <property type="match status" value="1"/>
</dbReference>
<dbReference type="PANTHER" id="PTHR10073:SF12">
    <property type="entry name" value="DNA MISMATCH REPAIR PROTEIN MLH1"/>
    <property type="match status" value="1"/>
</dbReference>
<dbReference type="SMART" id="SM01340">
    <property type="entry name" value="DNA_mis_repair"/>
    <property type="match status" value="1"/>
</dbReference>
<dbReference type="Gene3D" id="3.30.1370.100">
    <property type="entry name" value="MutL, C-terminal domain, regulatory subdomain"/>
    <property type="match status" value="1"/>
</dbReference>
<dbReference type="NCBIfam" id="TIGR00585">
    <property type="entry name" value="mutl"/>
    <property type="match status" value="1"/>
</dbReference>
<dbReference type="GO" id="GO:0140664">
    <property type="term" value="F:ATP-dependent DNA damage sensor activity"/>
    <property type="evidence" value="ECO:0007669"/>
    <property type="project" value="InterPro"/>
</dbReference>
<evidence type="ECO:0000256" key="1">
    <source>
        <dbReference type="ARBA" id="ARBA00006082"/>
    </source>
</evidence>
<feature type="domain" description="DNA mismatch repair protein S5" evidence="5">
    <location>
        <begin position="144"/>
        <end position="262"/>
    </location>
</feature>
<dbReference type="AlphaFoldDB" id="A0A381QGU1"/>
<dbReference type="GO" id="GO:0032300">
    <property type="term" value="C:mismatch repair complex"/>
    <property type="evidence" value="ECO:0007669"/>
    <property type="project" value="InterPro"/>
</dbReference>
<dbReference type="Pfam" id="PF01119">
    <property type="entry name" value="DNA_mis_repair"/>
    <property type="match status" value="1"/>
</dbReference>
<proteinExistence type="inferred from homology"/>
<dbReference type="InterPro" id="IPR014790">
    <property type="entry name" value="MutL_C"/>
</dbReference>
<dbReference type="PANTHER" id="PTHR10073">
    <property type="entry name" value="DNA MISMATCH REPAIR PROTEIN MLH, PMS, MUTL"/>
    <property type="match status" value="1"/>
</dbReference>
<dbReference type="InterPro" id="IPR014762">
    <property type="entry name" value="DNA_mismatch_repair_CS"/>
</dbReference>
<dbReference type="Gene3D" id="3.30.230.10">
    <property type="match status" value="1"/>
</dbReference>
<gene>
    <name evidence="6" type="ORF">METZ01_LOCUS31052</name>
</gene>
<dbReference type="EMBL" id="UINC01001344">
    <property type="protein sequence ID" value="SUZ78198.1"/>
    <property type="molecule type" value="Genomic_DNA"/>
</dbReference>
<reference evidence="6" key="1">
    <citation type="submission" date="2018-05" db="EMBL/GenBank/DDBJ databases">
        <authorList>
            <person name="Lanie J.A."/>
            <person name="Ng W.-L."/>
            <person name="Kazmierczak K.M."/>
            <person name="Andrzejewski T.M."/>
            <person name="Davidsen T.M."/>
            <person name="Wayne K.J."/>
            <person name="Tettelin H."/>
            <person name="Glass J.I."/>
            <person name="Rusch D."/>
            <person name="Podicherti R."/>
            <person name="Tsui H.-C.T."/>
            <person name="Winkler M.E."/>
        </authorList>
    </citation>
    <scope>NUCLEOTIDE SEQUENCE</scope>
</reference>